<proteinExistence type="predicted"/>
<name>A0AAW6AXE5_CLOSY</name>
<dbReference type="RefSeq" id="WP_272123963.1">
    <property type="nucleotide sequence ID" value="NZ_JAQLGH010000018.1"/>
</dbReference>
<gene>
    <name evidence="1" type="ORF">PM006_19205</name>
</gene>
<evidence type="ECO:0000313" key="1">
    <source>
        <dbReference type="EMBL" id="MDB2002330.1"/>
    </source>
</evidence>
<protein>
    <submittedName>
        <fullName evidence="1">Uncharacterized protein</fullName>
    </submittedName>
</protein>
<dbReference type="AlphaFoldDB" id="A0AAW6AXE5"/>
<evidence type="ECO:0000313" key="2">
    <source>
        <dbReference type="Proteomes" id="UP001300871"/>
    </source>
</evidence>
<comment type="caution">
    <text evidence="1">The sequence shown here is derived from an EMBL/GenBank/DDBJ whole genome shotgun (WGS) entry which is preliminary data.</text>
</comment>
<dbReference type="Proteomes" id="UP001300871">
    <property type="component" value="Unassembled WGS sequence"/>
</dbReference>
<sequence>MNPLDKVVLVHYCEMKEEIKDIRRRIRELDKYLENPPIVSDTVKGTRRDGTFGPIKITGIPDPQYRRKQVLLERYRMKLKLKEAELLELMCQAEEYVDTVEKPEMRMILRLSIIDGMTNIKVAECMNHVFPKRKIKYTDENIKKRIQRFFENVPQCPLETC</sequence>
<reference evidence="1" key="1">
    <citation type="submission" date="2023-01" db="EMBL/GenBank/DDBJ databases">
        <title>Human gut microbiome strain richness.</title>
        <authorList>
            <person name="Chen-Liaw A."/>
        </authorList>
    </citation>
    <scope>NUCLEOTIDE SEQUENCE</scope>
    <source>
        <strain evidence="1">B1_m1001713B170214d0_201011</strain>
    </source>
</reference>
<organism evidence="1 2">
    <name type="scientific">Clostridium symbiosum</name>
    <name type="common">Bacteroides symbiosus</name>
    <dbReference type="NCBI Taxonomy" id="1512"/>
    <lineage>
        <taxon>Bacteria</taxon>
        <taxon>Bacillati</taxon>
        <taxon>Bacillota</taxon>
        <taxon>Clostridia</taxon>
        <taxon>Lachnospirales</taxon>
        <taxon>Lachnospiraceae</taxon>
        <taxon>Otoolea</taxon>
    </lineage>
</organism>
<dbReference type="EMBL" id="JAQLGM010000067">
    <property type="protein sequence ID" value="MDB2002330.1"/>
    <property type="molecule type" value="Genomic_DNA"/>
</dbReference>
<accession>A0AAW6AXE5</accession>